<dbReference type="Proteomes" id="UP000279457">
    <property type="component" value="Unassembled WGS sequence"/>
</dbReference>
<dbReference type="EMBL" id="RHHM01000013">
    <property type="protein sequence ID" value="RQM37270.1"/>
    <property type="molecule type" value="Genomic_DNA"/>
</dbReference>
<proteinExistence type="predicted"/>
<gene>
    <name evidence="1" type="ORF">EB241_16545</name>
</gene>
<protein>
    <submittedName>
        <fullName evidence="1">Uncharacterized protein</fullName>
    </submittedName>
</protein>
<sequence length="135" mass="14775">MSDPAKSKRHTVPSGQLPFVKFSRNNVNYWNVPTVGDFVDGCETGEALAKSYLRFLREEKTCGGGYLQLIATDMFRQRDKLRMTGNAAAEAVDGQIVGFLSVLDKWLVRAAIASRTKPGEPCVNSVACNQTETTG</sequence>
<evidence type="ECO:0000313" key="2">
    <source>
        <dbReference type="Proteomes" id="UP000279457"/>
    </source>
</evidence>
<dbReference type="AlphaFoldDB" id="A0A3N6S821"/>
<organism evidence="1 2">
    <name type="scientific">Erwinia psidii</name>
    <dbReference type="NCBI Taxonomy" id="69224"/>
    <lineage>
        <taxon>Bacteria</taxon>
        <taxon>Pseudomonadati</taxon>
        <taxon>Pseudomonadota</taxon>
        <taxon>Gammaproteobacteria</taxon>
        <taxon>Enterobacterales</taxon>
        <taxon>Erwiniaceae</taxon>
        <taxon>Erwinia</taxon>
    </lineage>
</organism>
<name>A0A3N6S821_9GAMM</name>
<keyword evidence="2" id="KW-1185">Reference proteome</keyword>
<comment type="caution">
    <text evidence="1">The sequence shown here is derived from an EMBL/GenBank/DDBJ whole genome shotgun (WGS) entry which is preliminary data.</text>
</comment>
<evidence type="ECO:0000313" key="1">
    <source>
        <dbReference type="EMBL" id="RQM37270.1"/>
    </source>
</evidence>
<accession>A0A3N6S821</accession>
<reference evidence="1 2" key="1">
    <citation type="submission" date="2018-10" db="EMBL/GenBank/DDBJ databases">
        <title>Draft genome sequence for the type isolate of Erwinia psidii, agent causal of bacterial blight in guava (Psidium guajava) and wilt and die-back of Eucalyptus spp.</title>
        <authorList>
            <person name="Hermenegildo P.S."/>
            <person name="Santos S.A."/>
            <person name="Guimaraes L.M.S."/>
            <person name="Vidigal P.M.P."/>
            <person name="Pereira I.C."/>
            <person name="Badel J.L."/>
            <person name="Alfenas-Zerbini P."/>
            <person name="Ferreira M.A.S.V."/>
            <person name="Alfenas A.C."/>
        </authorList>
    </citation>
    <scope>NUCLEOTIDE SEQUENCE [LARGE SCALE GENOMIC DNA]</scope>
    <source>
        <strain evidence="1 2">IBSBF 435</strain>
    </source>
</reference>